<organism evidence="1 2">
    <name type="scientific">Microbacterium terricola</name>
    <dbReference type="NCBI Taxonomy" id="344163"/>
    <lineage>
        <taxon>Bacteria</taxon>
        <taxon>Bacillati</taxon>
        <taxon>Actinomycetota</taxon>
        <taxon>Actinomycetes</taxon>
        <taxon>Micrococcales</taxon>
        <taxon>Microbacteriaceae</taxon>
        <taxon>Microbacterium</taxon>
    </lineage>
</organism>
<sequence>MVQRRLSTALSTATILGLVIGLVGAPLEASAQVGEAAAVAVTADVPDGSTPTITGDPLANATLYAQPGTWPEGTQLTYQWYSGGQPVEGAVERYYNPRYDGDLGARLHVVVTGVLPGGDVESRASAPTLRVAAAPTPEITGLLRVGATLTAVTRWTAEYALSYQWRVSGKPYEGATAATFVVPDDAEGARISVRVTGTAPDYPRATSFSQETLRVIRVGTVSIQGDAVVGATLVGVPGTWSAPIKPYLEWFADRKIVGGGETLVVTEAMRGKTISFSASGGIAGGTRQYVSARSAPVIGPGVPTVVGPAAVGRPLTADPGVWAEGTRLSYQWTVDGADISGETAATFLPSAATSDRRVAIRVTGALAGRTTLVATSSPTSPVLVAPTPKISGKHVVGSTLRAIPGSWTPGTKLSYQWFVGDMWMTGATAATYRLDERAIDLPVRVEVTGVKPGYDEVTVSASTPRAVYIPPVEFWGDFITTGSLAVDTEGWRKGTKVSYQWLRDGKPISKATNWWFHLRRSDLGHHVTARVTAVVPGYGTVVQVTPTKGKVGRATRPRIHGTAAVGSTLGFSMAKWMKGTRFSYRWFADEHPIAGAHGKTLVLTRALAGKRIHVEVTGRTPGYAVATTAASQTAKVR</sequence>
<protein>
    <submittedName>
        <fullName evidence="1">Uncharacterized protein</fullName>
    </submittedName>
</protein>
<gene>
    <name evidence="1" type="ORF">Microterr_27680</name>
</gene>
<proteinExistence type="predicted"/>
<dbReference type="Proteomes" id="UP001317779">
    <property type="component" value="Chromosome"/>
</dbReference>
<accession>A0ABM8E2B4</accession>
<dbReference type="RefSeq" id="WP_263797269.1">
    <property type="nucleotide sequence ID" value="NZ_AP027141.1"/>
</dbReference>
<name>A0ABM8E2B4_9MICO</name>
<dbReference type="Gene3D" id="2.60.40.2700">
    <property type="match status" value="6"/>
</dbReference>
<reference evidence="1 2" key="1">
    <citation type="submission" date="2022-12" db="EMBL/GenBank/DDBJ databases">
        <title>Microbacterium terricola strain KV-448 chromosome, complete genome.</title>
        <authorList>
            <person name="Oshima T."/>
            <person name="Moriya T."/>
            <person name="Bessho Y."/>
        </authorList>
    </citation>
    <scope>NUCLEOTIDE SEQUENCE [LARGE SCALE GENOMIC DNA]</scope>
    <source>
        <strain evidence="1 2">KV-448</strain>
    </source>
</reference>
<evidence type="ECO:0000313" key="1">
    <source>
        <dbReference type="EMBL" id="BDV32108.1"/>
    </source>
</evidence>
<evidence type="ECO:0000313" key="2">
    <source>
        <dbReference type="Proteomes" id="UP001317779"/>
    </source>
</evidence>
<dbReference type="EMBL" id="AP027141">
    <property type="protein sequence ID" value="BDV32108.1"/>
    <property type="molecule type" value="Genomic_DNA"/>
</dbReference>
<keyword evidence="2" id="KW-1185">Reference proteome</keyword>